<dbReference type="GO" id="GO:0009279">
    <property type="term" value="C:cell outer membrane"/>
    <property type="evidence" value="ECO:0007669"/>
    <property type="project" value="UniProtKB-SubCell"/>
</dbReference>
<keyword evidence="4" id="KW-1185">Reference proteome</keyword>
<comment type="caution">
    <text evidence="1">Lacks conserved residue(s) required for the propagation of feature annotation.</text>
</comment>
<dbReference type="HAMAP" id="MF_01411">
    <property type="entry name" value="LPS_assembly_LptD"/>
    <property type="match status" value="1"/>
</dbReference>
<dbReference type="Pfam" id="PF04453">
    <property type="entry name" value="LptD"/>
    <property type="match status" value="1"/>
</dbReference>
<evidence type="ECO:0000259" key="2">
    <source>
        <dbReference type="Pfam" id="PF04453"/>
    </source>
</evidence>
<dbReference type="InterPro" id="IPR050218">
    <property type="entry name" value="LptD"/>
</dbReference>
<dbReference type="InterPro" id="IPR007543">
    <property type="entry name" value="LptD_C"/>
</dbReference>
<sequence>MGLAFRTARGGILGVLVATGALIAPGPGFTQELVELRNDLPVTLVADEVTYDSVGRKLTATGSVEVFYGDRTLTADQIIYDQQTDQITATGQIVVRNPDGSTLYAGYAELDRDLQNGLLRSAQSVLAQRFRIAAVEGERVGGRYNVLGKAVFSNCEVCAEYPEPWWRIRARRVVHDQLEHKIHYEDATFDLLGVPVMYLPYFSHPDPTVERMSGFLMPDFRQSDTFGYGAKLPYYWVIDEQSDATITPFLTTDAGLVMEGEYRRMFERGRVRLGGAVTYDNDVNTRPFRGTFNGDGYYYLSDEVFGHFDSRLVSDDAFLSDFEYSEDDRLTSEAAISSFRKDGYWEIGTAYFQSLRDDEGKGSVPFALPEFDLQQVWQPTFGGDLGLTLNSVGLKRSEGQDTFRATAILDYEKTWITASGVTLRGFGSAQFDAFRTWDSEEVPNTYEPRFTPEVGVDMRYPMIQSTENATHVLEPIAQLIWSEPSNTQSLLPNEDSALVEFDETNLFDTSRFAGYDRVEPGFRANLGLRYERFDADGWSIGTVVGRVLRNEEQEVFADTPSLEGRASDYVGAVTFKIPPYLNLVNRVLLREDLEFDRYEVRLDSAYGPMTLSGSYVYLSPDPQAQAFDERSEGAVDASYVITPNWSVSGRMRYDFQEESFVRAGAGITYGNECFEVDFSVYRRFTSSESVDASTSFGVQVRLAGLGSDLTRARREDRCRMVTR</sequence>
<dbReference type="Gene3D" id="2.60.450.10">
    <property type="entry name" value="Lipopolysaccharide (LPS) transport protein A like domain"/>
    <property type="match status" value="1"/>
</dbReference>
<gene>
    <name evidence="1" type="primary">lptD</name>
    <name evidence="3" type="ORF">FDP22_12370</name>
</gene>
<name>A0A5B8FY28_9RHOB</name>
<dbReference type="SUPFAM" id="SSF56935">
    <property type="entry name" value="Porins"/>
    <property type="match status" value="1"/>
</dbReference>
<dbReference type="PANTHER" id="PTHR30189:SF1">
    <property type="entry name" value="LPS-ASSEMBLY PROTEIN LPTD"/>
    <property type="match status" value="1"/>
</dbReference>
<dbReference type="InterPro" id="IPR020889">
    <property type="entry name" value="LipoPS_assembly_LptD"/>
</dbReference>
<dbReference type="GO" id="GO:1990351">
    <property type="term" value="C:transporter complex"/>
    <property type="evidence" value="ECO:0007669"/>
    <property type="project" value="TreeGrafter"/>
</dbReference>
<keyword evidence="1" id="KW-0472">Membrane</keyword>
<evidence type="ECO:0000313" key="3">
    <source>
        <dbReference type="EMBL" id="QDL92504.1"/>
    </source>
</evidence>
<dbReference type="OrthoDB" id="9760225at2"/>
<proteinExistence type="inferred from homology"/>
<evidence type="ECO:0000256" key="1">
    <source>
        <dbReference type="HAMAP-Rule" id="MF_01411"/>
    </source>
</evidence>
<dbReference type="Proteomes" id="UP000305888">
    <property type="component" value="Chromosome"/>
</dbReference>
<accession>A0A5B8FY28</accession>
<dbReference type="GO" id="GO:0043165">
    <property type="term" value="P:Gram-negative-bacterium-type cell outer membrane assembly"/>
    <property type="evidence" value="ECO:0007669"/>
    <property type="project" value="UniProtKB-UniRule"/>
</dbReference>
<comment type="similarity">
    <text evidence="1">Belongs to the LptD family.</text>
</comment>
<keyword evidence="1" id="KW-0732">Signal</keyword>
<dbReference type="PANTHER" id="PTHR30189">
    <property type="entry name" value="LPS-ASSEMBLY PROTEIN"/>
    <property type="match status" value="1"/>
</dbReference>
<evidence type="ECO:0000313" key="4">
    <source>
        <dbReference type="Proteomes" id="UP000305888"/>
    </source>
</evidence>
<comment type="function">
    <text evidence="1">Involved in the assembly of lipopolysaccharide (LPS) at the surface of the outer membrane.</text>
</comment>
<dbReference type="KEGG" id="ppru:FDP22_12370"/>
<comment type="subunit">
    <text evidence="1">Component of the lipopolysaccharide transport and assembly complex.</text>
</comment>
<dbReference type="EMBL" id="CP040818">
    <property type="protein sequence ID" value="QDL92504.1"/>
    <property type="molecule type" value="Genomic_DNA"/>
</dbReference>
<feature type="domain" description="LptD C-terminal" evidence="2">
    <location>
        <begin position="289"/>
        <end position="625"/>
    </location>
</feature>
<dbReference type="AlphaFoldDB" id="A0A5B8FY28"/>
<protein>
    <recommendedName>
        <fullName evidence="1">LPS-assembly protein LptD</fullName>
    </recommendedName>
</protein>
<comment type="subcellular location">
    <subcellularLocation>
        <location evidence="1">Cell outer membrane</location>
    </subcellularLocation>
</comment>
<dbReference type="GO" id="GO:0015920">
    <property type="term" value="P:lipopolysaccharide transport"/>
    <property type="evidence" value="ECO:0007669"/>
    <property type="project" value="InterPro"/>
</dbReference>
<organism evidence="3 4">
    <name type="scientific">Paroceanicella profunda</name>
    <dbReference type="NCBI Taxonomy" id="2579971"/>
    <lineage>
        <taxon>Bacteria</taxon>
        <taxon>Pseudomonadati</taxon>
        <taxon>Pseudomonadota</taxon>
        <taxon>Alphaproteobacteria</taxon>
        <taxon>Rhodobacterales</taxon>
        <taxon>Paracoccaceae</taxon>
        <taxon>Paroceanicella</taxon>
    </lineage>
</organism>
<reference evidence="3 4" key="1">
    <citation type="submission" date="2019-06" db="EMBL/GenBank/DDBJ databases">
        <title>Genome sequence of Rhodobacteraceae bacterium D4M1.</title>
        <authorList>
            <person name="Cao J."/>
        </authorList>
    </citation>
    <scope>NUCLEOTIDE SEQUENCE [LARGE SCALE GENOMIC DNA]</scope>
    <source>
        <strain evidence="3 4">D4M1</strain>
    </source>
</reference>
<keyword evidence="1" id="KW-0998">Cell outer membrane</keyword>